<keyword evidence="2 6" id="KW-0328">Glycosyltransferase</keyword>
<organism evidence="6 7">
    <name type="scientific">Psychroflexus longus</name>
    <dbReference type="NCBI Taxonomy" id="2873596"/>
    <lineage>
        <taxon>Bacteria</taxon>
        <taxon>Pseudomonadati</taxon>
        <taxon>Bacteroidota</taxon>
        <taxon>Flavobacteriia</taxon>
        <taxon>Flavobacteriales</taxon>
        <taxon>Flavobacteriaceae</taxon>
        <taxon>Psychroflexus</taxon>
    </lineage>
</organism>
<dbReference type="EC" id="2.4.-.-" evidence="6"/>
<evidence type="ECO:0000256" key="3">
    <source>
        <dbReference type="ARBA" id="ARBA00022679"/>
    </source>
</evidence>
<accession>A0ABS7XH23</accession>
<dbReference type="Gene3D" id="3.90.550.10">
    <property type="entry name" value="Spore Coat Polysaccharide Biosynthesis Protein SpsA, Chain A"/>
    <property type="match status" value="1"/>
</dbReference>
<comment type="caution">
    <text evidence="6">The sequence shown here is derived from an EMBL/GenBank/DDBJ whole genome shotgun (WGS) entry which is preliminary data.</text>
</comment>
<dbReference type="Pfam" id="PF00535">
    <property type="entry name" value="Glycos_transf_2"/>
    <property type="match status" value="1"/>
</dbReference>
<keyword evidence="3 6" id="KW-0808">Transferase</keyword>
<gene>
    <name evidence="6" type="ORF">LB452_04915</name>
</gene>
<name>A0ABS7XH23_9FLAO</name>
<dbReference type="SUPFAM" id="SSF53448">
    <property type="entry name" value="Nucleotide-diphospho-sugar transferases"/>
    <property type="match status" value="1"/>
</dbReference>
<evidence type="ECO:0000256" key="1">
    <source>
        <dbReference type="ARBA" id="ARBA00006739"/>
    </source>
</evidence>
<feature type="transmembrane region" description="Helical" evidence="4">
    <location>
        <begin position="307"/>
        <end position="325"/>
    </location>
</feature>
<keyword evidence="4" id="KW-0472">Membrane</keyword>
<keyword evidence="4" id="KW-0812">Transmembrane</keyword>
<proteinExistence type="inferred from homology"/>
<feature type="transmembrane region" description="Helical" evidence="4">
    <location>
        <begin position="279"/>
        <end position="300"/>
    </location>
</feature>
<dbReference type="InterPro" id="IPR029044">
    <property type="entry name" value="Nucleotide-diphossugar_trans"/>
</dbReference>
<dbReference type="PANTHER" id="PTHR43630:SF1">
    <property type="entry name" value="POLY-BETA-1,6-N-ACETYL-D-GLUCOSAMINE SYNTHASE"/>
    <property type="match status" value="1"/>
</dbReference>
<dbReference type="EMBL" id="JAIQZE010000003">
    <property type="protein sequence ID" value="MBZ9778259.1"/>
    <property type="molecule type" value="Genomic_DNA"/>
</dbReference>
<comment type="similarity">
    <text evidence="1">Belongs to the glycosyltransferase 2 family.</text>
</comment>
<reference evidence="7" key="1">
    <citation type="submission" date="2023-07" db="EMBL/GenBank/DDBJ databases">
        <title>Novel species isolated from saline lakes on Tibetan Plateau.</title>
        <authorList>
            <person name="Lu H."/>
        </authorList>
    </citation>
    <scope>NUCLEOTIDE SEQUENCE [LARGE SCALE GENOMIC DNA]</scope>
    <source>
        <strain evidence="7">CAK8W</strain>
    </source>
</reference>
<dbReference type="RefSeq" id="WP_224460613.1">
    <property type="nucleotide sequence ID" value="NZ_JAIQZE010000003.1"/>
</dbReference>
<sequence>MKFIFILFLISALYILVQQFKIAFRLLKHRKLSLDSESQSIPVSIIICAKNEESNLSKNLLSVLEQSYSQFETLIVDDNSTDSTSEVVQELQKQFANLRLIKSEAESSNSKRIALKMGVLSSKYDLLLLTDADCKPVSKEWISSMVNQISESKSCVLGYSPYTRHSSFLNLIIQFETLQTAGLYLTQAIKNKAYMSVGRNVMYSKDLFLKSENFDNEEQLTSGDDDLLIQSVEDKSQITVCLDPESFVLSQPKTTWSTWWKQKLRHYSTAVHYSIKSQLFLGTHHFFQLAFWISFLILAFSQYSKTAVMILLIALVIKSLSIISYARVLKVSKQVLLLWPILEACLLILQLGLGIHDKFQKQKTWQ</sequence>
<protein>
    <submittedName>
        <fullName evidence="6">Glycosyltransferase</fullName>
        <ecNumber evidence="6">2.4.-.-</ecNumber>
    </submittedName>
</protein>
<dbReference type="Proteomes" id="UP001199314">
    <property type="component" value="Unassembled WGS sequence"/>
</dbReference>
<feature type="domain" description="Glycosyltransferase 2-like" evidence="5">
    <location>
        <begin position="44"/>
        <end position="208"/>
    </location>
</feature>
<evidence type="ECO:0000313" key="6">
    <source>
        <dbReference type="EMBL" id="MBZ9778259.1"/>
    </source>
</evidence>
<evidence type="ECO:0000256" key="2">
    <source>
        <dbReference type="ARBA" id="ARBA00022676"/>
    </source>
</evidence>
<keyword evidence="4" id="KW-1133">Transmembrane helix</keyword>
<dbReference type="InterPro" id="IPR001173">
    <property type="entry name" value="Glyco_trans_2-like"/>
</dbReference>
<dbReference type="GO" id="GO:0016757">
    <property type="term" value="F:glycosyltransferase activity"/>
    <property type="evidence" value="ECO:0007669"/>
    <property type="project" value="UniProtKB-KW"/>
</dbReference>
<evidence type="ECO:0000313" key="7">
    <source>
        <dbReference type="Proteomes" id="UP001199314"/>
    </source>
</evidence>
<keyword evidence="7" id="KW-1185">Reference proteome</keyword>
<dbReference type="PANTHER" id="PTHR43630">
    <property type="entry name" value="POLY-BETA-1,6-N-ACETYL-D-GLUCOSAMINE SYNTHASE"/>
    <property type="match status" value="1"/>
</dbReference>
<evidence type="ECO:0000256" key="4">
    <source>
        <dbReference type="SAM" id="Phobius"/>
    </source>
</evidence>
<feature type="transmembrane region" description="Helical" evidence="4">
    <location>
        <begin position="337"/>
        <end position="355"/>
    </location>
</feature>
<evidence type="ECO:0000259" key="5">
    <source>
        <dbReference type="Pfam" id="PF00535"/>
    </source>
</evidence>